<dbReference type="RefSeq" id="WP_146444692.1">
    <property type="nucleotide sequence ID" value="NZ_SJPR01000002.1"/>
</dbReference>
<dbReference type="PANTHER" id="PTHR23150:SF19">
    <property type="entry name" value="FORMYLGLYCINE-GENERATING ENZYME"/>
    <property type="match status" value="1"/>
</dbReference>
<feature type="signal peptide" evidence="2">
    <location>
        <begin position="1"/>
        <end position="21"/>
    </location>
</feature>
<dbReference type="Proteomes" id="UP000317421">
    <property type="component" value="Unassembled WGS sequence"/>
</dbReference>
<feature type="compositionally biased region" description="Polar residues" evidence="1">
    <location>
        <begin position="294"/>
        <end position="306"/>
    </location>
</feature>
<feature type="region of interest" description="Disordered" evidence="1">
    <location>
        <begin position="286"/>
        <end position="306"/>
    </location>
</feature>
<dbReference type="AlphaFoldDB" id="A0A5C6AFE7"/>
<dbReference type="GO" id="GO:0004674">
    <property type="term" value="F:protein serine/threonine kinase activity"/>
    <property type="evidence" value="ECO:0007669"/>
    <property type="project" value="UniProtKB-EC"/>
</dbReference>
<keyword evidence="2" id="KW-0732">Signal</keyword>
<dbReference type="GO" id="GO:0120147">
    <property type="term" value="F:formylglycine-generating oxidase activity"/>
    <property type="evidence" value="ECO:0007669"/>
    <property type="project" value="TreeGrafter"/>
</dbReference>
<sequence precursor="true">MSRFLLAIIAIASPLAALCRAADDAPEGPAPEGMVWIPGGEFSMGSDFRLARPDEQPIHRVRVDGFWMDRTEVTNAQFREFVEATGYVTVAEKAPDVEEIMAQLPPGTPPPKEEDLVAASLVFTPTRGPVPLNNVGAWWRWEPGANWKHPEGPDSTLEGRDDYPVVQVAWYDAVAYCKWAGKRLPTEAEWERAARGGIEGAPFVWGDAPLSDDEPQVNIWQGSFPYKNTKRDGYMTAAPVGTYPPNGFGLVDMGGNVWEWTADWFHRDAYSLLERQLGEGVVAVNPQGPAKSFDPSQPYTPQRSTRGGSFLCSDSYCSSYRPSARMGCSPDTGLSHTGFRCVKSAKSN</sequence>
<feature type="chain" id="PRO_5023040721" evidence="2">
    <location>
        <begin position="22"/>
        <end position="348"/>
    </location>
</feature>
<dbReference type="Pfam" id="PF03781">
    <property type="entry name" value="FGE-sulfatase"/>
    <property type="match status" value="1"/>
</dbReference>
<evidence type="ECO:0000256" key="1">
    <source>
        <dbReference type="SAM" id="MobiDB-lite"/>
    </source>
</evidence>
<reference evidence="4 5" key="1">
    <citation type="submission" date="2019-02" db="EMBL/GenBank/DDBJ databases">
        <title>Deep-cultivation of Planctomycetes and their phenomic and genomic characterization uncovers novel biology.</title>
        <authorList>
            <person name="Wiegand S."/>
            <person name="Jogler M."/>
            <person name="Boedeker C."/>
            <person name="Pinto D."/>
            <person name="Vollmers J."/>
            <person name="Rivas-Marin E."/>
            <person name="Kohn T."/>
            <person name="Peeters S.H."/>
            <person name="Heuer A."/>
            <person name="Rast P."/>
            <person name="Oberbeckmann S."/>
            <person name="Bunk B."/>
            <person name="Jeske O."/>
            <person name="Meyerdierks A."/>
            <person name="Storesund J.E."/>
            <person name="Kallscheuer N."/>
            <person name="Luecker S."/>
            <person name="Lage O.M."/>
            <person name="Pohl T."/>
            <person name="Merkel B.J."/>
            <person name="Hornburger P."/>
            <person name="Mueller R.-W."/>
            <person name="Bruemmer F."/>
            <person name="Labrenz M."/>
            <person name="Spormann A.M."/>
            <person name="Op Den Camp H."/>
            <person name="Overmann J."/>
            <person name="Amann R."/>
            <person name="Jetten M.S.M."/>
            <person name="Mascher T."/>
            <person name="Medema M.H."/>
            <person name="Devos D.P."/>
            <person name="Kaster A.-K."/>
            <person name="Ovreas L."/>
            <person name="Rohde M."/>
            <person name="Galperin M.Y."/>
            <person name="Jogler C."/>
        </authorList>
    </citation>
    <scope>NUCLEOTIDE SEQUENCE [LARGE SCALE GENOMIC DNA]</scope>
    <source>
        <strain evidence="4 5">Pla108</strain>
    </source>
</reference>
<dbReference type="Gene3D" id="3.90.1580.10">
    <property type="entry name" value="paralog of FGE (formylglycine-generating enzyme)"/>
    <property type="match status" value="1"/>
</dbReference>
<gene>
    <name evidence="4" type="primary">pkn1</name>
    <name evidence="4" type="ORF">Pla108_19430</name>
</gene>
<protein>
    <submittedName>
        <fullName evidence="4">Serine/threonine-protein kinase pkn1</fullName>
        <ecNumber evidence="4">2.7.11.1</ecNumber>
    </submittedName>
</protein>
<keyword evidence="4" id="KW-0808">Transferase</keyword>
<evidence type="ECO:0000313" key="5">
    <source>
        <dbReference type="Proteomes" id="UP000317421"/>
    </source>
</evidence>
<evidence type="ECO:0000313" key="4">
    <source>
        <dbReference type="EMBL" id="TWT97791.1"/>
    </source>
</evidence>
<name>A0A5C6AFE7_9BACT</name>
<accession>A0A5C6AFE7</accession>
<proteinExistence type="predicted"/>
<dbReference type="InterPro" id="IPR005532">
    <property type="entry name" value="SUMF_dom"/>
</dbReference>
<dbReference type="EC" id="2.7.11.1" evidence="4"/>
<dbReference type="InterPro" id="IPR042095">
    <property type="entry name" value="SUMF_sf"/>
</dbReference>
<dbReference type="PANTHER" id="PTHR23150">
    <property type="entry name" value="SULFATASE MODIFYING FACTOR 1, 2"/>
    <property type="match status" value="1"/>
</dbReference>
<dbReference type="EMBL" id="SJPR01000002">
    <property type="protein sequence ID" value="TWT97791.1"/>
    <property type="molecule type" value="Genomic_DNA"/>
</dbReference>
<organism evidence="4 5">
    <name type="scientific">Botrimarina colliarenosi</name>
    <dbReference type="NCBI Taxonomy" id="2528001"/>
    <lineage>
        <taxon>Bacteria</taxon>
        <taxon>Pseudomonadati</taxon>
        <taxon>Planctomycetota</taxon>
        <taxon>Planctomycetia</taxon>
        <taxon>Pirellulales</taxon>
        <taxon>Lacipirellulaceae</taxon>
        <taxon>Botrimarina</taxon>
    </lineage>
</organism>
<evidence type="ECO:0000256" key="2">
    <source>
        <dbReference type="SAM" id="SignalP"/>
    </source>
</evidence>
<feature type="domain" description="Sulfatase-modifying factor enzyme-like" evidence="3">
    <location>
        <begin position="32"/>
        <end position="343"/>
    </location>
</feature>
<keyword evidence="4" id="KW-0418">Kinase</keyword>
<comment type="caution">
    <text evidence="4">The sequence shown here is derived from an EMBL/GenBank/DDBJ whole genome shotgun (WGS) entry which is preliminary data.</text>
</comment>
<dbReference type="InterPro" id="IPR016187">
    <property type="entry name" value="CTDL_fold"/>
</dbReference>
<keyword evidence="5" id="KW-1185">Reference proteome</keyword>
<dbReference type="OrthoDB" id="9812426at2"/>
<dbReference type="InterPro" id="IPR051043">
    <property type="entry name" value="Sulfatase_Mod_Factor_Kinase"/>
</dbReference>
<dbReference type="SUPFAM" id="SSF56436">
    <property type="entry name" value="C-type lectin-like"/>
    <property type="match status" value="1"/>
</dbReference>
<evidence type="ECO:0000259" key="3">
    <source>
        <dbReference type="Pfam" id="PF03781"/>
    </source>
</evidence>